<organism evidence="1 2">
    <name type="scientific">Pedobacter psychrophilus</name>
    <dbReference type="NCBI Taxonomy" id="1826909"/>
    <lineage>
        <taxon>Bacteria</taxon>
        <taxon>Pseudomonadati</taxon>
        <taxon>Bacteroidota</taxon>
        <taxon>Sphingobacteriia</taxon>
        <taxon>Sphingobacteriales</taxon>
        <taxon>Sphingobacteriaceae</taxon>
        <taxon>Pedobacter</taxon>
    </lineage>
</organism>
<reference evidence="1 2" key="1">
    <citation type="submission" date="2016-04" db="EMBL/GenBank/DDBJ databases">
        <authorList>
            <person name="Evans L.H."/>
            <person name="Alamgir A."/>
            <person name="Owens N."/>
            <person name="Weber N.D."/>
            <person name="Virtaneva K."/>
            <person name="Barbian K."/>
            <person name="Babar A."/>
            <person name="Rosenke K."/>
        </authorList>
    </citation>
    <scope>NUCLEOTIDE SEQUENCE [LARGE SCALE GENOMIC DNA]</scope>
    <source>
        <strain evidence="1 2">CCM 8644</strain>
    </source>
</reference>
<dbReference type="AlphaFoldDB" id="A0A179DP58"/>
<proteinExistence type="predicted"/>
<dbReference type="EMBL" id="LWHJ01000007">
    <property type="protein sequence ID" value="OAQ42815.1"/>
    <property type="molecule type" value="Genomic_DNA"/>
</dbReference>
<protein>
    <submittedName>
        <fullName evidence="1">Uncharacterized protein</fullName>
    </submittedName>
</protein>
<dbReference type="Proteomes" id="UP000078459">
    <property type="component" value="Unassembled WGS sequence"/>
</dbReference>
<evidence type="ECO:0000313" key="2">
    <source>
        <dbReference type="Proteomes" id="UP000078459"/>
    </source>
</evidence>
<gene>
    <name evidence="1" type="ORF">A5893_17315</name>
</gene>
<comment type="caution">
    <text evidence="1">The sequence shown here is derived from an EMBL/GenBank/DDBJ whole genome shotgun (WGS) entry which is preliminary data.</text>
</comment>
<evidence type="ECO:0000313" key="1">
    <source>
        <dbReference type="EMBL" id="OAQ42815.1"/>
    </source>
</evidence>
<name>A0A179DP58_9SPHI</name>
<reference evidence="1 2" key="2">
    <citation type="submission" date="2016-06" db="EMBL/GenBank/DDBJ databases">
        <title>Pedobacter psychrophilus sp. nov., isolated from Antarctic fragmentary rock.</title>
        <authorList>
            <person name="Svec P."/>
        </authorList>
    </citation>
    <scope>NUCLEOTIDE SEQUENCE [LARGE SCALE GENOMIC DNA]</scope>
    <source>
        <strain evidence="1 2">CCM 8644</strain>
    </source>
</reference>
<keyword evidence="2" id="KW-1185">Reference proteome</keyword>
<accession>A0A179DP58</accession>
<dbReference type="OrthoDB" id="5704413at2"/>
<sequence>MKSIKEYKVVMAQGTGNLETVVNSLIAEGWQPIGGVFITQSPVVKRVDNYDVVETFSHQALVR</sequence>